<evidence type="ECO:0000256" key="1">
    <source>
        <dbReference type="ARBA" id="ARBA00006484"/>
    </source>
</evidence>
<evidence type="ECO:0000313" key="2">
    <source>
        <dbReference type="EMBL" id="MDU8992294.1"/>
    </source>
</evidence>
<name>A0ABU3UEH0_9ACTN</name>
<keyword evidence="3" id="KW-1185">Reference proteome</keyword>
<evidence type="ECO:0000313" key="3">
    <source>
        <dbReference type="Proteomes" id="UP001257627"/>
    </source>
</evidence>
<protein>
    <submittedName>
        <fullName evidence="2">SDR family oxidoreductase</fullName>
    </submittedName>
</protein>
<dbReference type="Proteomes" id="UP001257627">
    <property type="component" value="Unassembled WGS sequence"/>
</dbReference>
<comment type="similarity">
    <text evidence="1">Belongs to the short-chain dehydrogenases/reductases (SDR) family.</text>
</comment>
<comment type="caution">
    <text evidence="2">The sequence shown here is derived from an EMBL/GenBank/DDBJ whole genome shotgun (WGS) entry which is preliminary data.</text>
</comment>
<dbReference type="Gene3D" id="3.40.50.720">
    <property type="entry name" value="NAD(P)-binding Rossmann-like Domain"/>
    <property type="match status" value="1"/>
</dbReference>
<organism evidence="2 3">
    <name type="scientific">Streptomyces mirabilis</name>
    <dbReference type="NCBI Taxonomy" id="68239"/>
    <lineage>
        <taxon>Bacteria</taxon>
        <taxon>Bacillati</taxon>
        <taxon>Actinomycetota</taxon>
        <taxon>Actinomycetes</taxon>
        <taxon>Kitasatosporales</taxon>
        <taxon>Streptomycetaceae</taxon>
        <taxon>Streptomyces</taxon>
    </lineage>
</organism>
<dbReference type="Pfam" id="PF13561">
    <property type="entry name" value="adh_short_C2"/>
    <property type="match status" value="1"/>
</dbReference>
<gene>
    <name evidence="2" type="ORF">PU648_07975</name>
</gene>
<dbReference type="PANTHER" id="PTHR42879">
    <property type="entry name" value="3-OXOACYL-(ACYL-CARRIER-PROTEIN) REDUCTASE"/>
    <property type="match status" value="1"/>
</dbReference>
<dbReference type="SUPFAM" id="SSF51735">
    <property type="entry name" value="NAD(P)-binding Rossmann-fold domains"/>
    <property type="match status" value="1"/>
</dbReference>
<reference evidence="2 3" key="1">
    <citation type="submission" date="2023-02" db="EMBL/GenBank/DDBJ databases">
        <authorList>
            <person name="Maleckis M."/>
        </authorList>
    </citation>
    <scope>NUCLEOTIDE SEQUENCE [LARGE SCALE GENOMIC DNA]</scope>
    <source>
        <strain evidence="2 3">P8-A2</strain>
    </source>
</reference>
<dbReference type="InterPro" id="IPR036291">
    <property type="entry name" value="NAD(P)-bd_dom_sf"/>
</dbReference>
<dbReference type="PANTHER" id="PTHR42879:SF2">
    <property type="entry name" value="3-OXOACYL-[ACYL-CARRIER-PROTEIN] REDUCTASE FABG"/>
    <property type="match status" value="1"/>
</dbReference>
<dbReference type="PRINTS" id="PR00081">
    <property type="entry name" value="GDHRDH"/>
</dbReference>
<dbReference type="CDD" id="cd05233">
    <property type="entry name" value="SDR_c"/>
    <property type="match status" value="1"/>
</dbReference>
<proteinExistence type="inferred from homology"/>
<sequence length="238" mass="24559">MTRRRVLVTGASKGIGRALAEQLAGGGHTLVGIARSAPQSFPGEFHEADLADRAATDQVLGEVMGAGPVEAVVNNVGMVRPAPVGEVALSDLDAVLDMNVRTAVQIVQAVLPGMLERSWGRVVNVTSLVTLGLPDRTSYGAKAALEFLTRGWAGELAAHGITVNAVAPGPTETELFRENNPPGSASAARYLATVPMGRFGRPDVLAAAIAFLLSEKAGFITGQILRVDGGASIGRNSA</sequence>
<dbReference type="RefSeq" id="WP_316732524.1">
    <property type="nucleotide sequence ID" value="NZ_JARAKF010000001.1"/>
</dbReference>
<accession>A0ABU3UEH0</accession>
<dbReference type="InterPro" id="IPR002347">
    <property type="entry name" value="SDR_fam"/>
</dbReference>
<dbReference type="EMBL" id="JARAKF010000001">
    <property type="protein sequence ID" value="MDU8992294.1"/>
    <property type="molecule type" value="Genomic_DNA"/>
</dbReference>
<dbReference type="InterPro" id="IPR050259">
    <property type="entry name" value="SDR"/>
</dbReference>
<dbReference type="NCBIfam" id="NF005753">
    <property type="entry name" value="PRK07577.1"/>
    <property type="match status" value="1"/>
</dbReference>